<comment type="caution">
    <text evidence="2">The sequence shown here is derived from an EMBL/GenBank/DDBJ whole genome shotgun (WGS) entry which is preliminary data.</text>
</comment>
<dbReference type="InterPro" id="IPR029065">
    <property type="entry name" value="Enolase_C-like"/>
</dbReference>
<feature type="domain" description="Enolase C-terminal" evidence="1">
    <location>
        <begin position="24"/>
        <end position="105"/>
    </location>
</feature>
<dbReference type="Proteomes" id="UP000655443">
    <property type="component" value="Unassembled WGS sequence"/>
</dbReference>
<gene>
    <name evidence="2" type="ORF">GCM10010339_05970</name>
</gene>
<proteinExistence type="predicted"/>
<evidence type="ECO:0000259" key="1">
    <source>
        <dbReference type="Pfam" id="PF13378"/>
    </source>
</evidence>
<dbReference type="SUPFAM" id="SSF51604">
    <property type="entry name" value="Enolase C-terminal domain-like"/>
    <property type="match status" value="1"/>
</dbReference>
<sequence>MTVMWPVERVDSEVYTVIDDLLADVVTGGSVLDVPRANEAMARAVDCLQADVTRCGGITVWLRVAALARSHGLQISGHCAPHAHTHAHAAAAVPDPRHLEWSRLRRGDVIHAEREHGR</sequence>
<dbReference type="AlphaFoldDB" id="A0A919CZZ5"/>
<accession>A0A919CZZ5</accession>
<reference evidence="2" key="2">
    <citation type="submission" date="2020-09" db="EMBL/GenBank/DDBJ databases">
        <authorList>
            <person name="Sun Q."/>
            <person name="Ohkuma M."/>
        </authorList>
    </citation>
    <scope>NUCLEOTIDE SEQUENCE</scope>
    <source>
        <strain evidence="2">JCM 4714</strain>
    </source>
</reference>
<dbReference type="Gene3D" id="3.20.20.120">
    <property type="entry name" value="Enolase-like C-terminal domain"/>
    <property type="match status" value="1"/>
</dbReference>
<protein>
    <recommendedName>
        <fullName evidence="1">Enolase C-terminal domain-containing protein</fullName>
    </recommendedName>
</protein>
<reference evidence="2" key="1">
    <citation type="journal article" date="2014" name="Int. J. Syst. Evol. Microbiol.">
        <title>Complete genome sequence of Corynebacterium casei LMG S-19264T (=DSM 44701T), isolated from a smear-ripened cheese.</title>
        <authorList>
            <consortium name="US DOE Joint Genome Institute (JGI-PGF)"/>
            <person name="Walter F."/>
            <person name="Albersmeier A."/>
            <person name="Kalinowski J."/>
            <person name="Ruckert C."/>
        </authorList>
    </citation>
    <scope>NUCLEOTIDE SEQUENCE</scope>
    <source>
        <strain evidence="2">JCM 4714</strain>
    </source>
</reference>
<dbReference type="EMBL" id="BMVG01000001">
    <property type="protein sequence ID" value="GHD98509.1"/>
    <property type="molecule type" value="Genomic_DNA"/>
</dbReference>
<dbReference type="InterPro" id="IPR036849">
    <property type="entry name" value="Enolase-like_C_sf"/>
</dbReference>
<keyword evidence="3" id="KW-1185">Reference proteome</keyword>
<dbReference type="Pfam" id="PF13378">
    <property type="entry name" value="MR_MLE_C"/>
    <property type="match status" value="1"/>
</dbReference>
<evidence type="ECO:0000313" key="2">
    <source>
        <dbReference type="EMBL" id="GHD98509.1"/>
    </source>
</evidence>
<organism evidence="2 3">
    <name type="scientific">Streptomyces alanosinicus</name>
    <dbReference type="NCBI Taxonomy" id="68171"/>
    <lineage>
        <taxon>Bacteria</taxon>
        <taxon>Bacillati</taxon>
        <taxon>Actinomycetota</taxon>
        <taxon>Actinomycetes</taxon>
        <taxon>Kitasatosporales</taxon>
        <taxon>Streptomycetaceae</taxon>
        <taxon>Streptomyces</taxon>
    </lineage>
</organism>
<name>A0A919CZZ5_9ACTN</name>
<evidence type="ECO:0000313" key="3">
    <source>
        <dbReference type="Proteomes" id="UP000655443"/>
    </source>
</evidence>